<dbReference type="KEGG" id="scu:SCE1572_36370"/>
<dbReference type="EMBL" id="CP003969">
    <property type="protein sequence ID" value="AGP39487.1"/>
    <property type="molecule type" value="Genomic_DNA"/>
</dbReference>
<sequence>MGIRWSLAQIDSSIQLVAFERSFADKVVY</sequence>
<evidence type="ECO:0000313" key="1">
    <source>
        <dbReference type="EMBL" id="AGP39487.1"/>
    </source>
</evidence>
<organism evidence="1 2">
    <name type="scientific">Sorangium cellulosum So0157-2</name>
    <dbReference type="NCBI Taxonomy" id="1254432"/>
    <lineage>
        <taxon>Bacteria</taxon>
        <taxon>Pseudomonadati</taxon>
        <taxon>Myxococcota</taxon>
        <taxon>Polyangia</taxon>
        <taxon>Polyangiales</taxon>
        <taxon>Polyangiaceae</taxon>
        <taxon>Sorangium</taxon>
    </lineage>
</organism>
<gene>
    <name evidence="1" type="ORF">SCE1572_36370</name>
</gene>
<proteinExistence type="predicted"/>
<accession>S4Y1Y8</accession>
<protein>
    <submittedName>
        <fullName evidence="1">Uncharacterized protein</fullName>
    </submittedName>
</protein>
<dbReference type="HOGENOM" id="CLU_3410214_0_0_7"/>
<evidence type="ECO:0000313" key="2">
    <source>
        <dbReference type="Proteomes" id="UP000014803"/>
    </source>
</evidence>
<dbReference type="Proteomes" id="UP000014803">
    <property type="component" value="Chromosome"/>
</dbReference>
<dbReference type="AlphaFoldDB" id="S4Y1Y8"/>
<name>S4Y1Y8_SORCE</name>
<reference evidence="1 2" key="1">
    <citation type="journal article" date="2013" name="Sci. Rep.">
        <title>Extraordinary expansion of a Sorangium cellulosum genome from an alkaline milieu.</title>
        <authorList>
            <person name="Han K."/>
            <person name="Li Z.F."/>
            <person name="Peng R."/>
            <person name="Zhu L.P."/>
            <person name="Zhou T."/>
            <person name="Wang L.G."/>
            <person name="Li S.G."/>
            <person name="Zhang X.B."/>
            <person name="Hu W."/>
            <person name="Wu Z.H."/>
            <person name="Qin N."/>
            <person name="Li Y.Z."/>
        </authorList>
    </citation>
    <scope>NUCLEOTIDE SEQUENCE [LARGE SCALE GENOMIC DNA]</scope>
    <source>
        <strain evidence="1 2">So0157-2</strain>
    </source>
</reference>